<dbReference type="AlphaFoldDB" id="A0A7V0XEW7"/>
<proteinExistence type="inferred from homology"/>
<keyword evidence="5 6" id="KW-0233">DNA recombination</keyword>
<comment type="similarity">
    <text evidence="2 6">Belongs to the transposase mutator family.</text>
</comment>
<organism evidence="7">
    <name type="scientific">candidate division WOR-3 bacterium</name>
    <dbReference type="NCBI Taxonomy" id="2052148"/>
    <lineage>
        <taxon>Bacteria</taxon>
        <taxon>Bacteria division WOR-3</taxon>
    </lineage>
</organism>
<keyword evidence="3 6" id="KW-0815">Transposition</keyword>
<dbReference type="NCBIfam" id="NF033543">
    <property type="entry name" value="transpos_IS256"/>
    <property type="match status" value="1"/>
</dbReference>
<evidence type="ECO:0000256" key="3">
    <source>
        <dbReference type="ARBA" id="ARBA00022578"/>
    </source>
</evidence>
<evidence type="ECO:0000256" key="2">
    <source>
        <dbReference type="ARBA" id="ARBA00010961"/>
    </source>
</evidence>
<reference evidence="7" key="1">
    <citation type="journal article" date="2020" name="mSystems">
        <title>Genome- and Community-Level Interaction Insights into Carbon Utilization and Element Cycling Functions of Hydrothermarchaeota in Hydrothermal Sediment.</title>
        <authorList>
            <person name="Zhou Z."/>
            <person name="Liu Y."/>
            <person name="Xu W."/>
            <person name="Pan J."/>
            <person name="Luo Z.H."/>
            <person name="Li M."/>
        </authorList>
    </citation>
    <scope>NUCLEOTIDE SEQUENCE [LARGE SCALE GENOMIC DNA]</scope>
    <source>
        <strain evidence="7">SpSt-1182</strain>
    </source>
</reference>
<evidence type="ECO:0000256" key="6">
    <source>
        <dbReference type="RuleBase" id="RU365089"/>
    </source>
</evidence>
<keyword evidence="4 6" id="KW-0238">DNA-binding</keyword>
<keyword evidence="6" id="KW-0814">Transposable element</keyword>
<evidence type="ECO:0000256" key="4">
    <source>
        <dbReference type="ARBA" id="ARBA00023125"/>
    </source>
</evidence>
<dbReference type="Proteomes" id="UP000885672">
    <property type="component" value="Unassembled WGS sequence"/>
</dbReference>
<evidence type="ECO:0000313" key="7">
    <source>
        <dbReference type="EMBL" id="HDQ99458.1"/>
    </source>
</evidence>
<dbReference type="GO" id="GO:0004803">
    <property type="term" value="F:transposase activity"/>
    <property type="evidence" value="ECO:0007669"/>
    <property type="project" value="UniProtKB-UniRule"/>
</dbReference>
<name>A0A7V0XEW7_UNCW3</name>
<dbReference type="PANTHER" id="PTHR33217:SF7">
    <property type="entry name" value="TRANSPOSASE FOR INSERTION SEQUENCE ELEMENT IS1081"/>
    <property type="match status" value="1"/>
</dbReference>
<protein>
    <recommendedName>
        <fullName evidence="6">Mutator family transposase</fullName>
    </recommendedName>
</protein>
<dbReference type="GO" id="GO:0006313">
    <property type="term" value="P:DNA transposition"/>
    <property type="evidence" value="ECO:0007669"/>
    <property type="project" value="UniProtKB-UniRule"/>
</dbReference>
<gene>
    <name evidence="7" type="ORF">ENN51_04135</name>
</gene>
<dbReference type="PANTHER" id="PTHR33217">
    <property type="entry name" value="TRANSPOSASE FOR INSERTION SEQUENCE ELEMENT IS1081"/>
    <property type="match status" value="1"/>
</dbReference>
<evidence type="ECO:0000256" key="1">
    <source>
        <dbReference type="ARBA" id="ARBA00002190"/>
    </source>
</evidence>
<accession>A0A7V0XEW7</accession>
<dbReference type="PROSITE" id="PS01007">
    <property type="entry name" value="TRANSPOSASE_MUTATOR"/>
    <property type="match status" value="1"/>
</dbReference>
<sequence>MEDRPIPEPYYLHLSQKDYIERWQEFKDFFQDDEMEAVYRPMRNSLRLFLQGLMEAERTALVCAQPYKRAKRRSGQRNGYYRRNLLTAFGMIRELLVPRLRSGGFRTKVFERYRRRLRAADNYIRALFLGGASTREVGELLDRLWGVRLSASAVSNIVQLLDEEVRKFHRRPLTDEYRVLMLDGVWVKVSGYKVVKKAVLVAYGIRFDGRREVIDFRVAQSESEAEWTAFLEDLSRRGVKGERLDLVTVDGGGGVNAAQTVVYPHVARQRCWVHKLRNVMQKVPAKHRQTCLGGARSIYQAPNYRTAAQRCRRWAKQWRELAPKAVACLEGDIEDLLAHMRVLSKEPELWKRVRTTNAIERQFRELRKRTRPMCTFANNESCDRIVCALFQKANRQWEVRWQSGRRTKSRTKRRVA</sequence>
<evidence type="ECO:0000256" key="5">
    <source>
        <dbReference type="ARBA" id="ARBA00023172"/>
    </source>
</evidence>
<dbReference type="InterPro" id="IPR001207">
    <property type="entry name" value="Transposase_mutator"/>
</dbReference>
<dbReference type="EMBL" id="DSBX01000155">
    <property type="protein sequence ID" value="HDQ99458.1"/>
    <property type="molecule type" value="Genomic_DNA"/>
</dbReference>
<comment type="caution">
    <text evidence="7">The sequence shown here is derived from an EMBL/GenBank/DDBJ whole genome shotgun (WGS) entry which is preliminary data.</text>
</comment>
<comment type="function">
    <text evidence="1 6">Required for the transposition of the insertion element.</text>
</comment>
<dbReference type="GO" id="GO:0003677">
    <property type="term" value="F:DNA binding"/>
    <property type="evidence" value="ECO:0007669"/>
    <property type="project" value="UniProtKB-UniRule"/>
</dbReference>
<dbReference type="Pfam" id="PF00872">
    <property type="entry name" value="Transposase_mut"/>
    <property type="match status" value="1"/>
</dbReference>